<dbReference type="SUPFAM" id="SSF54427">
    <property type="entry name" value="NTF2-like"/>
    <property type="match status" value="1"/>
</dbReference>
<dbReference type="Gene3D" id="3.10.450.50">
    <property type="match status" value="1"/>
</dbReference>
<evidence type="ECO:0000313" key="3">
    <source>
        <dbReference type="Proteomes" id="UP001165135"/>
    </source>
</evidence>
<protein>
    <recommendedName>
        <fullName evidence="1">SnoaL-like domain-containing protein</fullName>
    </recommendedName>
</protein>
<reference evidence="2" key="1">
    <citation type="submission" date="2023-03" db="EMBL/GenBank/DDBJ databases">
        <title>Actinoallomurus iriomotensis NBRC 103681.</title>
        <authorList>
            <person name="Ichikawa N."/>
            <person name="Sato H."/>
            <person name="Tonouchi N."/>
        </authorList>
    </citation>
    <scope>NUCLEOTIDE SEQUENCE</scope>
    <source>
        <strain evidence="2">NBRC 103681</strain>
    </source>
</reference>
<sequence length="150" mass="16735">MSMQDSTAARSALEVTRRFLEVSSRGAYDELADLYAEDAVIEIPFAPPGIPRTSQGREVFRTRFKSAEKVWRIEGVDQVTVHETTDPEVVVAEFTLHRRVRESGERLSSAYIVVMTIRDGLIRHSRDYADVIAGARALGRLQELIGDGNG</sequence>
<accession>A0A9W6VV75</accession>
<feature type="domain" description="SnoaL-like" evidence="1">
    <location>
        <begin position="17"/>
        <end position="123"/>
    </location>
</feature>
<dbReference type="AlphaFoldDB" id="A0A9W6VV75"/>
<dbReference type="InterPro" id="IPR032710">
    <property type="entry name" value="NTF2-like_dom_sf"/>
</dbReference>
<dbReference type="RefSeq" id="WP_285630900.1">
    <property type="nucleotide sequence ID" value="NZ_BSTJ01000011.1"/>
</dbReference>
<dbReference type="EMBL" id="BSTJ01000011">
    <property type="protein sequence ID" value="GLY79446.1"/>
    <property type="molecule type" value="Genomic_DNA"/>
</dbReference>
<comment type="caution">
    <text evidence="2">The sequence shown here is derived from an EMBL/GenBank/DDBJ whole genome shotgun (WGS) entry which is preliminary data.</text>
</comment>
<dbReference type="Proteomes" id="UP001165135">
    <property type="component" value="Unassembled WGS sequence"/>
</dbReference>
<evidence type="ECO:0000313" key="2">
    <source>
        <dbReference type="EMBL" id="GLY79446.1"/>
    </source>
</evidence>
<name>A0A9W6VV75_9ACTN</name>
<dbReference type="InterPro" id="IPR037401">
    <property type="entry name" value="SnoaL-like"/>
</dbReference>
<gene>
    <name evidence="2" type="ORF">Airi01_077130</name>
</gene>
<evidence type="ECO:0000259" key="1">
    <source>
        <dbReference type="Pfam" id="PF12680"/>
    </source>
</evidence>
<proteinExistence type="predicted"/>
<dbReference type="Pfam" id="PF12680">
    <property type="entry name" value="SnoaL_2"/>
    <property type="match status" value="1"/>
</dbReference>
<organism evidence="2 3">
    <name type="scientific">Actinoallomurus iriomotensis</name>
    <dbReference type="NCBI Taxonomy" id="478107"/>
    <lineage>
        <taxon>Bacteria</taxon>
        <taxon>Bacillati</taxon>
        <taxon>Actinomycetota</taxon>
        <taxon>Actinomycetes</taxon>
        <taxon>Streptosporangiales</taxon>
        <taxon>Thermomonosporaceae</taxon>
        <taxon>Actinoallomurus</taxon>
    </lineage>
</organism>